<name>A0A7X9FRR6_9DELT</name>
<sequence length="50" mass="5792">MMDPQKTSKKFAKQLNSLRHKKVLSLKNRIAKGKYKISNLEIAKALFMSQ</sequence>
<dbReference type="AlphaFoldDB" id="A0A7X9FRR6"/>
<accession>A0A7X9FRR6</accession>
<dbReference type="Gene3D" id="6.10.140.30">
    <property type="entry name" value="Anti-sigma-28 factor FlgM"/>
    <property type="match status" value="1"/>
</dbReference>
<evidence type="ECO:0000259" key="1">
    <source>
        <dbReference type="Pfam" id="PF04316"/>
    </source>
</evidence>
<evidence type="ECO:0000313" key="3">
    <source>
        <dbReference type="Proteomes" id="UP000524246"/>
    </source>
</evidence>
<keyword evidence="2" id="KW-0969">Cilium</keyword>
<organism evidence="2 3">
    <name type="scientific">SAR324 cluster bacterium</name>
    <dbReference type="NCBI Taxonomy" id="2024889"/>
    <lineage>
        <taxon>Bacteria</taxon>
        <taxon>Deltaproteobacteria</taxon>
        <taxon>SAR324 cluster</taxon>
    </lineage>
</organism>
<keyword evidence="2" id="KW-0282">Flagellum</keyword>
<dbReference type="Pfam" id="PF04316">
    <property type="entry name" value="FlgM"/>
    <property type="match status" value="1"/>
</dbReference>
<evidence type="ECO:0000313" key="2">
    <source>
        <dbReference type="EMBL" id="NMC62604.1"/>
    </source>
</evidence>
<dbReference type="EMBL" id="JAAZON010000230">
    <property type="protein sequence ID" value="NMC62604.1"/>
    <property type="molecule type" value="Genomic_DNA"/>
</dbReference>
<dbReference type="InterPro" id="IPR031316">
    <property type="entry name" value="FlgM_C"/>
</dbReference>
<proteinExistence type="predicted"/>
<dbReference type="SUPFAM" id="SSF101498">
    <property type="entry name" value="Anti-sigma factor FlgM"/>
    <property type="match status" value="1"/>
</dbReference>
<dbReference type="InterPro" id="IPR035890">
    <property type="entry name" value="Anti-sigma-28_factor_FlgM_sf"/>
</dbReference>
<keyword evidence="2" id="KW-0966">Cell projection</keyword>
<dbReference type="Proteomes" id="UP000524246">
    <property type="component" value="Unassembled WGS sequence"/>
</dbReference>
<reference evidence="2 3" key="1">
    <citation type="journal article" date="2020" name="Biotechnol. Biofuels">
        <title>New insights from the biogas microbiome by comprehensive genome-resolved metagenomics of nearly 1600 species originating from multiple anaerobic digesters.</title>
        <authorList>
            <person name="Campanaro S."/>
            <person name="Treu L."/>
            <person name="Rodriguez-R L.M."/>
            <person name="Kovalovszki A."/>
            <person name="Ziels R.M."/>
            <person name="Maus I."/>
            <person name="Zhu X."/>
            <person name="Kougias P.G."/>
            <person name="Basile A."/>
            <person name="Luo G."/>
            <person name="Schluter A."/>
            <person name="Konstantinidis K.T."/>
            <person name="Angelidaki I."/>
        </authorList>
    </citation>
    <scope>NUCLEOTIDE SEQUENCE [LARGE SCALE GENOMIC DNA]</scope>
    <source>
        <strain evidence="2">AS27yjCOA_65</strain>
    </source>
</reference>
<feature type="domain" description="Anti-sigma-28 factor FlgM C-terminal" evidence="1">
    <location>
        <begin position="8"/>
        <end position="46"/>
    </location>
</feature>
<comment type="caution">
    <text evidence="2">The sequence shown here is derived from an EMBL/GenBank/DDBJ whole genome shotgun (WGS) entry which is preliminary data.</text>
</comment>
<protein>
    <submittedName>
        <fullName evidence="2">Flagellar biosynthesis anti-sigma factor FlgM</fullName>
    </submittedName>
</protein>
<gene>
    <name evidence="2" type="ORF">GYA55_05480</name>
</gene>